<feature type="transmembrane region" description="Helical" evidence="11">
    <location>
        <begin position="301"/>
        <end position="324"/>
    </location>
</feature>
<evidence type="ECO:0000256" key="1">
    <source>
        <dbReference type="ARBA" id="ARBA00004651"/>
    </source>
</evidence>
<dbReference type="PANTHER" id="PTHR21522:SF63">
    <property type="entry name" value="OTOPETRIN 1"/>
    <property type="match status" value="1"/>
</dbReference>
<keyword evidence="5 11" id="KW-0812">Transmembrane</keyword>
<dbReference type="GO" id="GO:0015252">
    <property type="term" value="F:proton channel activity"/>
    <property type="evidence" value="ECO:0007669"/>
    <property type="project" value="InterPro"/>
</dbReference>
<sequence length="521" mass="58462">MDQTVLQESPCSRMPSFLSLFYLILLLSLGSAIILAELVHHNPHSHVHGLLTVLMLVSSTWMLWFAYQMHRRGKPGMYKDQHAGAVWLKGGLALFALATLVLDCFHIGHYWEILHCASVFTIMYPFVQAIFTLVQVYKYTKHIIVSVLLGLMHTLATNILAWMNAVLDESIKQLKEIKDFHKKENLAEDLYPGVIHANADSCICTTELCHIFHETTAYLYPFNIEFSLFSSAMLYIMWKNTGRIKEQQRSTVAKKNTFQIHHGIIVGPIFGALALAVTFAVMISFGVLVRTTENKFHALKIYYLFNAVLLSLMSVASGAGMLMYKFHRDNSYSGRSKNIVRSLDITILLASSCGPLMASVFSAVASVVSQSEGVLKMLDLCFSLCKIIQLLGQDLFIAEGLHSAPNVGEGRGDWSCSVSQQCPNDLMHKGSVNEAFDSESGCTQNITRQKILRNIISFLLLSNISLWILYAFGTRPHLVRELEQNFYGFTSWVVIVNITLPLGIFYRMHSVAGLFEVYCAS</sequence>
<evidence type="ECO:0000256" key="7">
    <source>
        <dbReference type="ARBA" id="ARBA00022989"/>
    </source>
</evidence>
<evidence type="ECO:0000256" key="4">
    <source>
        <dbReference type="ARBA" id="ARBA00022475"/>
    </source>
</evidence>
<keyword evidence="9 11" id="KW-0472">Membrane</keyword>
<organism evidence="12 13">
    <name type="scientific">Callorhinchus milii</name>
    <name type="common">Ghost shark</name>
    <dbReference type="NCBI Taxonomy" id="7868"/>
    <lineage>
        <taxon>Eukaryota</taxon>
        <taxon>Metazoa</taxon>
        <taxon>Chordata</taxon>
        <taxon>Craniata</taxon>
        <taxon>Vertebrata</taxon>
        <taxon>Chondrichthyes</taxon>
        <taxon>Holocephali</taxon>
        <taxon>Chimaeriformes</taxon>
        <taxon>Callorhinchidae</taxon>
        <taxon>Callorhinchus</taxon>
    </lineage>
</organism>
<dbReference type="InterPro" id="IPR004878">
    <property type="entry name" value="Otopetrin"/>
</dbReference>
<keyword evidence="10" id="KW-0407">Ion channel</keyword>
<evidence type="ECO:0000256" key="3">
    <source>
        <dbReference type="ARBA" id="ARBA00022448"/>
    </source>
</evidence>
<feature type="transmembrane region" description="Helical" evidence="11">
    <location>
        <begin position="218"/>
        <end position="238"/>
    </location>
</feature>
<accession>A0A4W3JSE6</accession>
<feature type="transmembrane region" description="Helical" evidence="11">
    <location>
        <begin position="86"/>
        <end position="111"/>
    </location>
</feature>
<evidence type="ECO:0000256" key="6">
    <source>
        <dbReference type="ARBA" id="ARBA00022781"/>
    </source>
</evidence>
<dbReference type="PANTHER" id="PTHR21522">
    <property type="entry name" value="PROTON CHANNEL OTOP"/>
    <property type="match status" value="1"/>
</dbReference>
<keyword evidence="8" id="KW-0406">Ion transport</keyword>
<evidence type="ECO:0000256" key="8">
    <source>
        <dbReference type="ARBA" id="ARBA00023065"/>
    </source>
</evidence>
<reference evidence="13" key="3">
    <citation type="journal article" date="2014" name="Nature">
        <title>Elephant shark genome provides unique insights into gnathostome evolution.</title>
        <authorList>
            <consortium name="International Elephant Shark Genome Sequencing Consortium"/>
            <person name="Venkatesh B."/>
            <person name="Lee A.P."/>
            <person name="Ravi V."/>
            <person name="Maurya A.K."/>
            <person name="Lian M.M."/>
            <person name="Swann J.B."/>
            <person name="Ohta Y."/>
            <person name="Flajnik M.F."/>
            <person name="Sutoh Y."/>
            <person name="Kasahara M."/>
            <person name="Hoon S."/>
            <person name="Gangu V."/>
            <person name="Roy S.W."/>
            <person name="Irimia M."/>
            <person name="Korzh V."/>
            <person name="Kondrychyn I."/>
            <person name="Lim Z.W."/>
            <person name="Tay B.H."/>
            <person name="Tohari S."/>
            <person name="Kong K.W."/>
            <person name="Ho S."/>
            <person name="Lorente-Galdos B."/>
            <person name="Quilez J."/>
            <person name="Marques-Bonet T."/>
            <person name="Raney B.J."/>
            <person name="Ingham P.W."/>
            <person name="Tay A."/>
            <person name="Hillier L.W."/>
            <person name="Minx P."/>
            <person name="Boehm T."/>
            <person name="Wilson R.K."/>
            <person name="Brenner S."/>
            <person name="Warren W.C."/>
        </authorList>
    </citation>
    <scope>NUCLEOTIDE SEQUENCE [LARGE SCALE GENOMIC DNA]</scope>
</reference>
<evidence type="ECO:0000256" key="5">
    <source>
        <dbReference type="ARBA" id="ARBA00022692"/>
    </source>
</evidence>
<name>A0A4W3JSE6_CALMI</name>
<reference evidence="13" key="2">
    <citation type="journal article" date="2007" name="PLoS Biol.">
        <title>Survey sequencing and comparative analysis of the elephant shark (Callorhinchus milii) genome.</title>
        <authorList>
            <person name="Venkatesh B."/>
            <person name="Kirkness E.F."/>
            <person name="Loh Y.H."/>
            <person name="Halpern A.L."/>
            <person name="Lee A.P."/>
            <person name="Johnson J."/>
            <person name="Dandona N."/>
            <person name="Viswanathan L.D."/>
            <person name="Tay A."/>
            <person name="Venter J.C."/>
            <person name="Strausberg R.L."/>
            <person name="Brenner S."/>
        </authorList>
    </citation>
    <scope>NUCLEOTIDE SEQUENCE [LARGE SCALE GENOMIC DNA]</scope>
</reference>
<evidence type="ECO:0000256" key="11">
    <source>
        <dbReference type="SAM" id="Phobius"/>
    </source>
</evidence>
<dbReference type="Pfam" id="PF03189">
    <property type="entry name" value="Otopetrin"/>
    <property type="match status" value="3"/>
</dbReference>
<protein>
    <submittedName>
        <fullName evidence="12">Otopetrin-2-like</fullName>
    </submittedName>
</protein>
<keyword evidence="6" id="KW-0375">Hydrogen ion transport</keyword>
<feature type="transmembrane region" description="Helical" evidence="11">
    <location>
        <begin position="117"/>
        <end position="136"/>
    </location>
</feature>
<keyword evidence="4" id="KW-1003">Cell membrane</keyword>
<feature type="transmembrane region" description="Helical" evidence="11">
    <location>
        <begin position="20"/>
        <end position="40"/>
    </location>
</feature>
<keyword evidence="3" id="KW-0813">Transport</keyword>
<evidence type="ECO:0000256" key="2">
    <source>
        <dbReference type="ARBA" id="ARBA00006513"/>
    </source>
</evidence>
<comment type="similarity">
    <text evidence="2">Belongs to the otopetrin family.</text>
</comment>
<evidence type="ECO:0000256" key="9">
    <source>
        <dbReference type="ARBA" id="ARBA00023136"/>
    </source>
</evidence>
<reference evidence="13" key="1">
    <citation type="journal article" date="2006" name="Science">
        <title>Ancient noncoding elements conserved in the human genome.</title>
        <authorList>
            <person name="Venkatesh B."/>
            <person name="Kirkness E.F."/>
            <person name="Loh Y.H."/>
            <person name="Halpern A.L."/>
            <person name="Lee A.P."/>
            <person name="Johnson J."/>
            <person name="Dandona N."/>
            <person name="Viswanathan L.D."/>
            <person name="Tay A."/>
            <person name="Venter J.C."/>
            <person name="Strausberg R.L."/>
            <person name="Brenner S."/>
        </authorList>
    </citation>
    <scope>NUCLEOTIDE SEQUENCE [LARGE SCALE GENOMIC DNA]</scope>
</reference>
<feature type="transmembrane region" description="Helical" evidence="11">
    <location>
        <begin position="455"/>
        <end position="473"/>
    </location>
</feature>
<evidence type="ECO:0000313" key="12">
    <source>
        <dbReference type="Ensembl" id="ENSCMIP00000046424.1"/>
    </source>
</evidence>
<feature type="transmembrane region" description="Helical" evidence="11">
    <location>
        <begin position="46"/>
        <end position="66"/>
    </location>
</feature>
<proteinExistence type="inferred from homology"/>
<dbReference type="GeneTree" id="ENSGT00940000156691"/>
<reference evidence="12" key="5">
    <citation type="submission" date="2025-09" db="UniProtKB">
        <authorList>
            <consortium name="Ensembl"/>
        </authorList>
    </citation>
    <scope>IDENTIFICATION</scope>
</reference>
<evidence type="ECO:0000256" key="10">
    <source>
        <dbReference type="ARBA" id="ARBA00023303"/>
    </source>
</evidence>
<dbReference type="GO" id="GO:0005886">
    <property type="term" value="C:plasma membrane"/>
    <property type="evidence" value="ECO:0007669"/>
    <property type="project" value="UniProtKB-SubCell"/>
</dbReference>
<keyword evidence="7 11" id="KW-1133">Transmembrane helix</keyword>
<feature type="transmembrane region" description="Helical" evidence="11">
    <location>
        <begin position="143"/>
        <end position="163"/>
    </location>
</feature>
<dbReference type="Proteomes" id="UP000314986">
    <property type="component" value="Unassembled WGS sequence"/>
</dbReference>
<reference evidence="12" key="4">
    <citation type="submission" date="2025-08" db="UniProtKB">
        <authorList>
            <consortium name="Ensembl"/>
        </authorList>
    </citation>
    <scope>IDENTIFICATION</scope>
</reference>
<gene>
    <name evidence="12" type="primary">LOC103185248</name>
</gene>
<keyword evidence="13" id="KW-1185">Reference proteome</keyword>
<feature type="transmembrane region" description="Helical" evidence="11">
    <location>
        <begin position="485"/>
        <end position="506"/>
    </location>
</feature>
<feature type="transmembrane region" description="Helical" evidence="11">
    <location>
        <begin position="345"/>
        <end position="368"/>
    </location>
</feature>
<dbReference type="AlphaFoldDB" id="A0A4W3JSE6"/>
<evidence type="ECO:0000313" key="13">
    <source>
        <dbReference type="Proteomes" id="UP000314986"/>
    </source>
</evidence>
<comment type="subcellular location">
    <subcellularLocation>
        <location evidence="1">Cell membrane</location>
        <topology evidence="1">Multi-pass membrane protein</topology>
    </subcellularLocation>
</comment>
<feature type="transmembrane region" description="Helical" evidence="11">
    <location>
        <begin position="264"/>
        <end position="289"/>
    </location>
</feature>
<dbReference type="Ensembl" id="ENSCMIT00000047086.1">
    <property type="protein sequence ID" value="ENSCMIP00000046424.1"/>
    <property type="gene ID" value="ENSCMIG00000019090.1"/>
</dbReference>